<dbReference type="Proteomes" id="UP001501638">
    <property type="component" value="Unassembled WGS sequence"/>
</dbReference>
<dbReference type="EMBL" id="BAAASZ010000031">
    <property type="protein sequence ID" value="GAA2457227.1"/>
    <property type="molecule type" value="Genomic_DNA"/>
</dbReference>
<evidence type="ECO:0000256" key="1">
    <source>
        <dbReference type="SAM" id="MobiDB-lite"/>
    </source>
</evidence>
<protein>
    <submittedName>
        <fullName evidence="2">Uncharacterized protein</fullName>
    </submittedName>
</protein>
<evidence type="ECO:0000313" key="3">
    <source>
        <dbReference type="Proteomes" id="UP001501638"/>
    </source>
</evidence>
<evidence type="ECO:0000313" key="2">
    <source>
        <dbReference type="EMBL" id="GAA2457227.1"/>
    </source>
</evidence>
<proteinExistence type="predicted"/>
<comment type="caution">
    <text evidence="2">The sequence shown here is derived from an EMBL/GenBank/DDBJ whole genome shotgun (WGS) entry which is preliminary data.</text>
</comment>
<reference evidence="2 3" key="1">
    <citation type="journal article" date="2019" name="Int. J. Syst. Evol. Microbiol.">
        <title>The Global Catalogue of Microorganisms (GCM) 10K type strain sequencing project: providing services to taxonomists for standard genome sequencing and annotation.</title>
        <authorList>
            <consortium name="The Broad Institute Genomics Platform"/>
            <consortium name="The Broad Institute Genome Sequencing Center for Infectious Disease"/>
            <person name="Wu L."/>
            <person name="Ma J."/>
        </authorList>
    </citation>
    <scope>NUCLEOTIDE SEQUENCE [LARGE SCALE GENOMIC DNA]</scope>
    <source>
        <strain evidence="2 3">JCM 6305</strain>
    </source>
</reference>
<feature type="region of interest" description="Disordered" evidence="1">
    <location>
        <begin position="1"/>
        <end position="43"/>
    </location>
</feature>
<gene>
    <name evidence="2" type="ORF">GCM10010405_46620</name>
</gene>
<dbReference type="RefSeq" id="WP_344326738.1">
    <property type="nucleotide sequence ID" value="NZ_BAAASZ010000031.1"/>
</dbReference>
<name>A0ABN3KEF9_9ACTN</name>
<keyword evidence="3" id="KW-1185">Reference proteome</keyword>
<sequence>MYDHDWADEPHDDQPDDGYAQALAEDGYSPAQQRRIVQRGEAA</sequence>
<accession>A0ABN3KEF9</accession>
<feature type="compositionally biased region" description="Basic and acidic residues" evidence="1">
    <location>
        <begin position="1"/>
        <end position="13"/>
    </location>
</feature>
<organism evidence="2 3">
    <name type="scientific">Streptomyces macrosporus</name>
    <dbReference type="NCBI Taxonomy" id="44032"/>
    <lineage>
        <taxon>Bacteria</taxon>
        <taxon>Bacillati</taxon>
        <taxon>Actinomycetota</taxon>
        <taxon>Actinomycetes</taxon>
        <taxon>Kitasatosporales</taxon>
        <taxon>Streptomycetaceae</taxon>
        <taxon>Streptomyces</taxon>
    </lineage>
</organism>